<dbReference type="PROSITE" id="PS50850">
    <property type="entry name" value="MFS"/>
    <property type="match status" value="1"/>
</dbReference>
<dbReference type="InterPro" id="IPR051788">
    <property type="entry name" value="MFS_Transporter"/>
</dbReference>
<name>A0ABT3R814_9HYPH</name>
<feature type="transmembrane region" description="Helical" evidence="5">
    <location>
        <begin position="71"/>
        <end position="89"/>
    </location>
</feature>
<keyword evidence="4 5" id="KW-0472">Membrane</keyword>
<feature type="transmembrane region" description="Helical" evidence="5">
    <location>
        <begin position="158"/>
        <end position="178"/>
    </location>
</feature>
<comment type="caution">
    <text evidence="7">The sequence shown here is derived from an EMBL/GenBank/DDBJ whole genome shotgun (WGS) entry which is preliminary data.</text>
</comment>
<keyword evidence="3 5" id="KW-1133">Transmembrane helix</keyword>
<feature type="domain" description="Major facilitator superfamily (MFS) profile" evidence="6">
    <location>
        <begin position="203"/>
        <end position="380"/>
    </location>
</feature>
<evidence type="ECO:0000256" key="4">
    <source>
        <dbReference type="ARBA" id="ARBA00023136"/>
    </source>
</evidence>
<feature type="transmembrane region" description="Helical" evidence="5">
    <location>
        <begin position="269"/>
        <end position="286"/>
    </location>
</feature>
<proteinExistence type="predicted"/>
<evidence type="ECO:0000313" key="8">
    <source>
        <dbReference type="Proteomes" id="UP001300261"/>
    </source>
</evidence>
<dbReference type="Proteomes" id="UP001300261">
    <property type="component" value="Unassembled WGS sequence"/>
</dbReference>
<dbReference type="RefSeq" id="WP_265966054.1">
    <property type="nucleotide sequence ID" value="NZ_JAPEVI010000003.1"/>
</dbReference>
<dbReference type="InterPro" id="IPR011701">
    <property type="entry name" value="MFS"/>
</dbReference>
<protein>
    <submittedName>
        <fullName evidence="7">MFS transporter</fullName>
    </submittedName>
</protein>
<keyword evidence="2 5" id="KW-0812">Transmembrane</keyword>
<dbReference type="Pfam" id="PF07690">
    <property type="entry name" value="MFS_1"/>
    <property type="match status" value="1"/>
</dbReference>
<feature type="transmembrane region" description="Helical" evidence="5">
    <location>
        <begin position="95"/>
        <end position="114"/>
    </location>
</feature>
<organism evidence="7 8">
    <name type="scientific">Roseibium salinum</name>
    <dbReference type="NCBI Taxonomy" id="1604349"/>
    <lineage>
        <taxon>Bacteria</taxon>
        <taxon>Pseudomonadati</taxon>
        <taxon>Pseudomonadota</taxon>
        <taxon>Alphaproteobacteria</taxon>
        <taxon>Hyphomicrobiales</taxon>
        <taxon>Stappiaceae</taxon>
        <taxon>Roseibium</taxon>
    </lineage>
</organism>
<reference evidence="7 8" key="1">
    <citation type="journal article" date="2016" name="Int. J. Syst. Evol. Microbiol.">
        <title>Labrenzia salina sp. nov., isolated from the rhizosphere of the halophyte Arthrocnemum macrostachyum.</title>
        <authorList>
            <person name="Camacho M."/>
            <person name="Redondo-Gomez S."/>
            <person name="Rodriguez-Llorente I."/>
            <person name="Rohde M."/>
            <person name="Sproer C."/>
            <person name="Schumann P."/>
            <person name="Klenk H.P."/>
            <person name="Montero-Calasanz M.D.C."/>
        </authorList>
    </citation>
    <scope>NUCLEOTIDE SEQUENCE [LARGE SCALE GENOMIC DNA]</scope>
    <source>
        <strain evidence="7 8">DSM 29163</strain>
    </source>
</reference>
<sequence>MNAKAARRVVSATFFLCGTLIGMWASRIPDIKNATGLDEGGFGMLLLVMACGAFVAFPFTGILIDRMGAAPVSKGLAVAVVAAFTMIGLAPTTPLLAAAMFLSGFCFGALDVAMNGWGAEVEKVFGRPVMSSFHGLYSLGAGVSAAAGGAAIGMDLGVALHFVLWAAMSVPFIVWICLESWPNMDGAAEKSGKAPLLALPKGALVLVGLIALVAALGEGAVTDWAALYQIEDLGYAESIAPTAFTVFSIAMVIMRLAGDRVIARYGPVPVARMSGVVALLGCLLLVSGYSLWVVWAGCFVMGLGYAVLFPLAMSRAASDPHMSKGAALAAVATLGYGAFLFGPPLLGFIGDAFSLRASFGAVAVLTLTLPFLAGALKVRA</sequence>
<dbReference type="CDD" id="cd17393">
    <property type="entry name" value="MFS_MosC_like"/>
    <property type="match status" value="1"/>
</dbReference>
<evidence type="ECO:0000256" key="2">
    <source>
        <dbReference type="ARBA" id="ARBA00022692"/>
    </source>
</evidence>
<feature type="transmembrane region" description="Helical" evidence="5">
    <location>
        <begin position="292"/>
        <end position="313"/>
    </location>
</feature>
<keyword evidence="8" id="KW-1185">Reference proteome</keyword>
<evidence type="ECO:0000256" key="1">
    <source>
        <dbReference type="ARBA" id="ARBA00004141"/>
    </source>
</evidence>
<dbReference type="PANTHER" id="PTHR23514">
    <property type="entry name" value="BYPASS OF STOP CODON PROTEIN 6"/>
    <property type="match status" value="1"/>
</dbReference>
<comment type="subcellular location">
    <subcellularLocation>
        <location evidence="1">Membrane</location>
        <topology evidence="1">Multi-pass membrane protein</topology>
    </subcellularLocation>
</comment>
<dbReference type="InterPro" id="IPR036259">
    <property type="entry name" value="MFS_trans_sf"/>
</dbReference>
<feature type="transmembrane region" description="Helical" evidence="5">
    <location>
        <begin position="238"/>
        <end position="257"/>
    </location>
</feature>
<evidence type="ECO:0000313" key="7">
    <source>
        <dbReference type="EMBL" id="MCX2725269.1"/>
    </source>
</evidence>
<dbReference type="SUPFAM" id="SSF103473">
    <property type="entry name" value="MFS general substrate transporter"/>
    <property type="match status" value="1"/>
</dbReference>
<feature type="transmembrane region" description="Helical" evidence="5">
    <location>
        <begin position="41"/>
        <end position="64"/>
    </location>
</feature>
<accession>A0ABT3R814</accession>
<dbReference type="InterPro" id="IPR020846">
    <property type="entry name" value="MFS_dom"/>
</dbReference>
<evidence type="ECO:0000256" key="5">
    <source>
        <dbReference type="SAM" id="Phobius"/>
    </source>
</evidence>
<evidence type="ECO:0000259" key="6">
    <source>
        <dbReference type="PROSITE" id="PS50850"/>
    </source>
</evidence>
<gene>
    <name evidence="7" type="ORF">ON753_23415</name>
</gene>
<dbReference type="Gene3D" id="1.20.1250.20">
    <property type="entry name" value="MFS general substrate transporter like domains"/>
    <property type="match status" value="2"/>
</dbReference>
<feature type="transmembrane region" description="Helical" evidence="5">
    <location>
        <begin position="135"/>
        <end position="152"/>
    </location>
</feature>
<feature type="transmembrane region" description="Helical" evidence="5">
    <location>
        <begin position="198"/>
        <end position="218"/>
    </location>
</feature>
<feature type="transmembrane region" description="Helical" evidence="5">
    <location>
        <begin position="355"/>
        <end position="376"/>
    </location>
</feature>
<dbReference type="EMBL" id="JAPEVI010000003">
    <property type="protein sequence ID" value="MCX2725269.1"/>
    <property type="molecule type" value="Genomic_DNA"/>
</dbReference>
<dbReference type="PANTHER" id="PTHR23514:SF13">
    <property type="entry name" value="INNER MEMBRANE PROTEIN YBJJ"/>
    <property type="match status" value="1"/>
</dbReference>
<feature type="transmembrane region" description="Helical" evidence="5">
    <location>
        <begin position="325"/>
        <end position="349"/>
    </location>
</feature>
<evidence type="ECO:0000256" key="3">
    <source>
        <dbReference type="ARBA" id="ARBA00022989"/>
    </source>
</evidence>